<dbReference type="AlphaFoldDB" id="A0A1M7R9M1"/>
<feature type="active site" description="Nucleophile" evidence="2">
    <location>
        <position position="102"/>
    </location>
</feature>
<feature type="domain" description="PNPLA" evidence="3">
    <location>
        <begin position="43"/>
        <end position="346"/>
    </location>
</feature>
<keyword evidence="5" id="KW-1185">Reference proteome</keyword>
<evidence type="ECO:0000313" key="4">
    <source>
        <dbReference type="EMBL" id="SHN43024.1"/>
    </source>
</evidence>
<feature type="short sequence motif" description="GXSXG" evidence="2">
    <location>
        <begin position="100"/>
        <end position="104"/>
    </location>
</feature>
<dbReference type="InterPro" id="IPR002641">
    <property type="entry name" value="PNPLA_dom"/>
</dbReference>
<evidence type="ECO:0000256" key="2">
    <source>
        <dbReference type="PROSITE-ProRule" id="PRU01161"/>
    </source>
</evidence>
<protein>
    <submittedName>
        <fullName evidence="4">Patatin-like phospholipase</fullName>
    </submittedName>
</protein>
<feature type="short sequence motif" description="DGA/G" evidence="2">
    <location>
        <begin position="333"/>
        <end position="335"/>
    </location>
</feature>
<dbReference type="Proteomes" id="UP000184339">
    <property type="component" value="Unassembled WGS sequence"/>
</dbReference>
<proteinExistence type="predicted"/>
<dbReference type="Pfam" id="PF01734">
    <property type="entry name" value="Patatin"/>
    <property type="match status" value="1"/>
</dbReference>
<dbReference type="OrthoDB" id="1488362at2"/>
<dbReference type="SUPFAM" id="SSF52151">
    <property type="entry name" value="FabD/lysophospholipase-like"/>
    <property type="match status" value="1"/>
</dbReference>
<dbReference type="InterPro" id="IPR016035">
    <property type="entry name" value="Acyl_Trfase/lysoPLipase"/>
</dbReference>
<dbReference type="GO" id="GO:0016042">
    <property type="term" value="P:lipid catabolic process"/>
    <property type="evidence" value="ECO:0007669"/>
    <property type="project" value="UniProtKB-UniRule"/>
</dbReference>
<dbReference type="EMBL" id="FRCX01000015">
    <property type="protein sequence ID" value="SHN43024.1"/>
    <property type="molecule type" value="Genomic_DNA"/>
</dbReference>
<gene>
    <name evidence="4" type="ORF">SAMN05192549_115157</name>
</gene>
<dbReference type="STRING" id="551987.SAMN05192549_115157"/>
<dbReference type="GO" id="GO:0016787">
    <property type="term" value="F:hydrolase activity"/>
    <property type="evidence" value="ECO:0007669"/>
    <property type="project" value="UniProtKB-UniRule"/>
</dbReference>
<comment type="caution">
    <text evidence="2">Lacks conserved residue(s) required for the propagation of feature annotation.</text>
</comment>
<keyword evidence="2" id="KW-0442">Lipid degradation</keyword>
<evidence type="ECO:0000313" key="5">
    <source>
        <dbReference type="Proteomes" id="UP000184339"/>
    </source>
</evidence>
<keyword evidence="1 2" id="KW-0443">Lipid metabolism</keyword>
<feature type="active site" description="Proton acceptor" evidence="2">
    <location>
        <position position="333"/>
    </location>
</feature>
<evidence type="ECO:0000256" key="1">
    <source>
        <dbReference type="ARBA" id="ARBA00023098"/>
    </source>
</evidence>
<evidence type="ECO:0000259" key="3">
    <source>
        <dbReference type="PROSITE" id="PS51635"/>
    </source>
</evidence>
<reference evidence="5" key="1">
    <citation type="submission" date="2016-11" db="EMBL/GenBank/DDBJ databases">
        <authorList>
            <person name="Varghese N."/>
            <person name="Submissions S."/>
        </authorList>
    </citation>
    <scope>NUCLEOTIDE SEQUENCE [LARGE SCALE GENOMIC DNA]</scope>
    <source>
        <strain evidence="5">Sac-22</strain>
    </source>
</reference>
<sequence length="607" mass="64871">MPLEMLAVANADAVTPVTVLPDLAGGYYSVAPTVPKGTFDLGLVMAGAISAGAYTAGVLDFLIEAMDAFETEKAKRRLASRDPLTWDVPGHDVRLRIMSGASAGSIVSAVAAVALRYQFPHVKSSTTNPSANPFYRAWVSDIDISNLLQAKDLQGNKDPVTSLLDSTSLQSIGDTLLGYGTAAGQGEVPRANRPYLSSPVRYVFSINNLRGVPYFVPMNSNIDAGFGMVKHGDYIGFAVDYGAGKPRAAKLDDVGLAFPNSVSSWSGFTGAALASGAFPAFLAPRPLSVPGTRYVYRFVLAPADTPDKVCAVQVQPKWIDDVVPAPYTAMLVDGGTINNEPLEWARSELAGIAGRCPRAGDDADRATILIDPFPDYAAQVDDPKRGQSADLFSALAGLVGGWKSQARFASGDLALAEASSVYSRFLIAPDRDKSPESAKFDLACGALGGFSGFLAQSFRQHDYLLGRRNCQQFLRTHFAVPVTNNQITTAINPALLEKSAWLVERDGKIHMPLIPLFGSLAEEEPLPRWPTQAFLPETLITPIAGRVKAVLDRLVTNKAPWLLKALYSVLSPVFGGLLCRKLATQAVQAIRKELEARNLAAALPSDS</sequence>
<dbReference type="PROSITE" id="PS51635">
    <property type="entry name" value="PNPLA"/>
    <property type="match status" value="1"/>
</dbReference>
<name>A0A1M7R9M1_9BURK</name>
<accession>A0A1M7R9M1</accession>
<keyword evidence="2" id="KW-0378">Hydrolase</keyword>
<organism evidence="4 5">
    <name type="scientific">Duganella sacchari</name>
    <dbReference type="NCBI Taxonomy" id="551987"/>
    <lineage>
        <taxon>Bacteria</taxon>
        <taxon>Pseudomonadati</taxon>
        <taxon>Pseudomonadota</taxon>
        <taxon>Betaproteobacteria</taxon>
        <taxon>Burkholderiales</taxon>
        <taxon>Oxalobacteraceae</taxon>
        <taxon>Telluria group</taxon>
        <taxon>Duganella</taxon>
    </lineage>
</organism>